<organism evidence="1 2">
    <name type="scientific">Dendrobium catenatum</name>
    <dbReference type="NCBI Taxonomy" id="906689"/>
    <lineage>
        <taxon>Eukaryota</taxon>
        <taxon>Viridiplantae</taxon>
        <taxon>Streptophyta</taxon>
        <taxon>Embryophyta</taxon>
        <taxon>Tracheophyta</taxon>
        <taxon>Spermatophyta</taxon>
        <taxon>Magnoliopsida</taxon>
        <taxon>Liliopsida</taxon>
        <taxon>Asparagales</taxon>
        <taxon>Orchidaceae</taxon>
        <taxon>Epidendroideae</taxon>
        <taxon>Malaxideae</taxon>
        <taxon>Dendrobiinae</taxon>
        <taxon>Dendrobium</taxon>
    </lineage>
</organism>
<proteinExistence type="predicted"/>
<protein>
    <submittedName>
        <fullName evidence="1">Uncharacterized protein</fullName>
    </submittedName>
</protein>
<evidence type="ECO:0000313" key="1">
    <source>
        <dbReference type="EMBL" id="PKU59999.1"/>
    </source>
</evidence>
<accession>A0A2I0V9C6</accession>
<reference evidence="1 2" key="1">
    <citation type="journal article" date="2016" name="Sci. Rep.">
        <title>The Dendrobium catenatum Lindl. genome sequence provides insights into polysaccharide synthase, floral development and adaptive evolution.</title>
        <authorList>
            <person name="Zhang G.Q."/>
            <person name="Xu Q."/>
            <person name="Bian C."/>
            <person name="Tsai W.C."/>
            <person name="Yeh C.M."/>
            <person name="Liu K.W."/>
            <person name="Yoshida K."/>
            <person name="Zhang L.S."/>
            <person name="Chang S.B."/>
            <person name="Chen F."/>
            <person name="Shi Y."/>
            <person name="Su Y.Y."/>
            <person name="Zhang Y.Q."/>
            <person name="Chen L.J."/>
            <person name="Yin Y."/>
            <person name="Lin M."/>
            <person name="Huang H."/>
            <person name="Deng H."/>
            <person name="Wang Z.W."/>
            <person name="Zhu S.L."/>
            <person name="Zhao X."/>
            <person name="Deng C."/>
            <person name="Niu S.C."/>
            <person name="Huang J."/>
            <person name="Wang M."/>
            <person name="Liu G.H."/>
            <person name="Yang H.J."/>
            <person name="Xiao X.J."/>
            <person name="Hsiao Y.Y."/>
            <person name="Wu W.L."/>
            <person name="Chen Y.Y."/>
            <person name="Mitsuda N."/>
            <person name="Ohme-Takagi M."/>
            <person name="Luo Y.B."/>
            <person name="Van de Peer Y."/>
            <person name="Liu Z.J."/>
        </authorList>
    </citation>
    <scope>NUCLEOTIDE SEQUENCE [LARGE SCALE GENOMIC DNA]</scope>
    <source>
        <tissue evidence="1">The whole plant</tissue>
    </source>
</reference>
<dbReference type="EMBL" id="KZ505273">
    <property type="protein sequence ID" value="PKU59999.1"/>
    <property type="molecule type" value="Genomic_DNA"/>
</dbReference>
<gene>
    <name evidence="1" type="ORF">MA16_Dca028463</name>
</gene>
<sequence length="95" mass="10931">MGKKYFELIYGLCADSSKYPLALRQEKNGLLEDDIDAPLRSGIIRVFNQPCIEASIDGGGFVEVRYKRNISNEWKRLTKRETNTEYKVLVRKADS</sequence>
<name>A0A2I0V9C6_9ASPA</name>
<evidence type="ECO:0000313" key="2">
    <source>
        <dbReference type="Proteomes" id="UP000233837"/>
    </source>
</evidence>
<dbReference type="Proteomes" id="UP000233837">
    <property type="component" value="Unassembled WGS sequence"/>
</dbReference>
<reference evidence="1 2" key="2">
    <citation type="journal article" date="2017" name="Nature">
        <title>The Apostasia genome and the evolution of orchids.</title>
        <authorList>
            <person name="Zhang G.Q."/>
            <person name="Liu K.W."/>
            <person name="Li Z."/>
            <person name="Lohaus R."/>
            <person name="Hsiao Y.Y."/>
            <person name="Niu S.C."/>
            <person name="Wang J.Y."/>
            <person name="Lin Y.C."/>
            <person name="Xu Q."/>
            <person name="Chen L.J."/>
            <person name="Yoshida K."/>
            <person name="Fujiwara S."/>
            <person name="Wang Z.W."/>
            <person name="Zhang Y.Q."/>
            <person name="Mitsuda N."/>
            <person name="Wang M."/>
            <person name="Liu G.H."/>
            <person name="Pecoraro L."/>
            <person name="Huang H.X."/>
            <person name="Xiao X.J."/>
            <person name="Lin M."/>
            <person name="Wu X.Y."/>
            <person name="Wu W.L."/>
            <person name="Chen Y.Y."/>
            <person name="Chang S.B."/>
            <person name="Sakamoto S."/>
            <person name="Ohme-Takagi M."/>
            <person name="Yagi M."/>
            <person name="Zeng S.J."/>
            <person name="Shen C.Y."/>
            <person name="Yeh C.M."/>
            <person name="Luo Y.B."/>
            <person name="Tsai W.C."/>
            <person name="Van de Peer Y."/>
            <person name="Liu Z.J."/>
        </authorList>
    </citation>
    <scope>NUCLEOTIDE SEQUENCE [LARGE SCALE GENOMIC DNA]</scope>
    <source>
        <tissue evidence="1">The whole plant</tissue>
    </source>
</reference>
<keyword evidence="2" id="KW-1185">Reference proteome</keyword>
<dbReference type="AlphaFoldDB" id="A0A2I0V9C6"/>